<protein>
    <submittedName>
        <fullName evidence="1">ATP-NAD/AcoX kinase</fullName>
    </submittedName>
</protein>
<dbReference type="Pfam" id="PF01513">
    <property type="entry name" value="NAD_kinase"/>
    <property type="match status" value="1"/>
</dbReference>
<dbReference type="GO" id="GO:0005524">
    <property type="term" value="F:ATP binding"/>
    <property type="evidence" value="ECO:0007669"/>
    <property type="project" value="UniProtKB-ARBA"/>
</dbReference>
<dbReference type="Proteomes" id="UP000002508">
    <property type="component" value="Chromosome"/>
</dbReference>
<sequence>MPRDVFAMITVGIIANPASGKDIRRLVAHGSVFDNEEKVSIVKRVLLGLEAVGVQYVWIMPDRFGIGLKALDNLPLQIEATLLDMPAWFMPDDSRRAAQLLAERGVGCIVTLGGDGTNRLVAKGCGDVPLMPISTGTNNVFPMMIEATTAGLAAGLVASGRADAALSRAPRIDVYRLAAGQSDFTTDAPDDVALVDAAIYNERFVAARAIWDSGRITDLVLTRAEPGNIGLSSIGANVVAGNYPQGHGLYLQLDASGIPVRAPVAPGLMQTVHVAAHRVLAPGEMVRVCRTQPAVLAFDGERELELRAGETALLRFNPHGPRVVDPRRAIALAAASGVFIG</sequence>
<dbReference type="PANTHER" id="PTHR40697:SF3">
    <property type="entry name" value="ACETOIN CATABOLISM PROTEIN X"/>
    <property type="match status" value="1"/>
</dbReference>
<dbReference type="SUPFAM" id="SSF111331">
    <property type="entry name" value="NAD kinase/diacylglycerol kinase-like"/>
    <property type="match status" value="1"/>
</dbReference>
<name>B8G4B4_CHLAD</name>
<evidence type="ECO:0000313" key="2">
    <source>
        <dbReference type="Proteomes" id="UP000002508"/>
    </source>
</evidence>
<dbReference type="PIRSF" id="PIRSF018567">
    <property type="entry name" value="AcoX"/>
    <property type="match status" value="1"/>
</dbReference>
<keyword evidence="1" id="KW-0808">Transferase</keyword>
<gene>
    <name evidence="1" type="ordered locus">Cagg_0581</name>
</gene>
<dbReference type="InterPro" id="IPR002504">
    <property type="entry name" value="NADK"/>
</dbReference>
<dbReference type="PANTHER" id="PTHR40697">
    <property type="entry name" value="ACETOIN CATABOLISM PROTEIN X"/>
    <property type="match status" value="1"/>
</dbReference>
<keyword evidence="1" id="KW-0418">Kinase</keyword>
<dbReference type="InterPro" id="IPR017438">
    <property type="entry name" value="ATP-NAD_kinase_N"/>
</dbReference>
<dbReference type="KEGG" id="cag:Cagg_0581"/>
<dbReference type="GO" id="GO:0006741">
    <property type="term" value="P:NADP+ biosynthetic process"/>
    <property type="evidence" value="ECO:0007669"/>
    <property type="project" value="InterPro"/>
</dbReference>
<dbReference type="EMBL" id="CP001337">
    <property type="protein sequence ID" value="ACL23520.1"/>
    <property type="molecule type" value="Genomic_DNA"/>
</dbReference>
<reference evidence="1" key="1">
    <citation type="submission" date="2008-12" db="EMBL/GenBank/DDBJ databases">
        <title>Complete sequence of Chloroflexus aggregans DSM 9485.</title>
        <authorList>
            <consortium name="US DOE Joint Genome Institute"/>
            <person name="Lucas S."/>
            <person name="Copeland A."/>
            <person name="Lapidus A."/>
            <person name="Glavina del Rio T."/>
            <person name="Dalin E."/>
            <person name="Tice H."/>
            <person name="Pitluck S."/>
            <person name="Foster B."/>
            <person name="Larimer F."/>
            <person name="Land M."/>
            <person name="Hauser L."/>
            <person name="Kyrpides N."/>
            <person name="Mikhailova N."/>
            <person name="Bryant D."/>
            <person name="Richardson P."/>
        </authorList>
    </citation>
    <scope>NUCLEOTIDE SEQUENCE</scope>
    <source>
        <strain evidence="1">DSM 9485</strain>
    </source>
</reference>
<dbReference type="Gene3D" id="3.40.50.10330">
    <property type="entry name" value="Probable inorganic polyphosphate/atp-NAD kinase, domain 1"/>
    <property type="match status" value="1"/>
</dbReference>
<proteinExistence type="predicted"/>
<dbReference type="AlphaFoldDB" id="B8G4B4"/>
<dbReference type="eggNOG" id="COG0061">
    <property type="taxonomic scope" value="Bacteria"/>
</dbReference>
<evidence type="ECO:0000313" key="1">
    <source>
        <dbReference type="EMBL" id="ACL23520.1"/>
    </source>
</evidence>
<accession>B8G4B4</accession>
<keyword evidence="2" id="KW-1185">Reference proteome</keyword>
<dbReference type="HOGENOM" id="CLU_786821_0_0_0"/>
<dbReference type="InterPro" id="IPR011391">
    <property type="entry name" value="AcoX_kinase"/>
</dbReference>
<dbReference type="GO" id="GO:0003951">
    <property type="term" value="F:NAD+ kinase activity"/>
    <property type="evidence" value="ECO:0007669"/>
    <property type="project" value="InterPro"/>
</dbReference>
<dbReference type="InterPro" id="IPR016064">
    <property type="entry name" value="NAD/diacylglycerol_kinase_sf"/>
</dbReference>
<dbReference type="GO" id="GO:0051287">
    <property type="term" value="F:NAD binding"/>
    <property type="evidence" value="ECO:0007669"/>
    <property type="project" value="UniProtKB-ARBA"/>
</dbReference>
<dbReference type="InterPro" id="IPR039065">
    <property type="entry name" value="AcoX-like"/>
</dbReference>
<organism evidence="1 2">
    <name type="scientific">Chloroflexus aggregans (strain MD-66 / DSM 9485)</name>
    <dbReference type="NCBI Taxonomy" id="326427"/>
    <lineage>
        <taxon>Bacteria</taxon>
        <taxon>Bacillati</taxon>
        <taxon>Chloroflexota</taxon>
        <taxon>Chloroflexia</taxon>
        <taxon>Chloroflexales</taxon>
        <taxon>Chloroflexineae</taxon>
        <taxon>Chloroflexaceae</taxon>
        <taxon>Chloroflexus</taxon>
    </lineage>
</organism>
<dbReference type="STRING" id="326427.Cagg_0581"/>